<dbReference type="PANTHER" id="PTHR43908">
    <property type="entry name" value="AT29763P-RELATED"/>
    <property type="match status" value="1"/>
</dbReference>
<reference evidence="2" key="2">
    <citation type="submission" date="2025-08" db="UniProtKB">
        <authorList>
            <consortium name="Ensembl"/>
        </authorList>
    </citation>
    <scope>IDENTIFICATION</scope>
</reference>
<accession>F7CB93</accession>
<evidence type="ECO:0000313" key="3">
    <source>
        <dbReference type="Proteomes" id="UP000002280"/>
    </source>
</evidence>
<evidence type="ECO:0008006" key="4">
    <source>
        <dbReference type="Google" id="ProtNLM"/>
    </source>
</evidence>
<dbReference type="AlphaFoldDB" id="F7CB93"/>
<protein>
    <recommendedName>
        <fullName evidence="4">DnaJ heat shock protein family (Hsp40) member B14</fullName>
    </recommendedName>
</protein>
<feature type="region of interest" description="Disordered" evidence="1">
    <location>
        <begin position="56"/>
        <end position="89"/>
    </location>
</feature>
<proteinExistence type="predicted"/>
<name>F7CB93_MONDO</name>
<dbReference type="Proteomes" id="UP000002280">
    <property type="component" value="Chromosome 1"/>
</dbReference>
<sequence>MEGNRDKVEKCIKIARESLEAGNRNRALRFLHKAEKLYPSPRAQVLLEAIMKNGSTVANGPHCQKPSSGGDHNRPNNTKDSAGGESGKAYTKDQVYGKHFVYIEVIDFIF</sequence>
<reference evidence="2" key="3">
    <citation type="submission" date="2025-09" db="UniProtKB">
        <authorList>
            <consortium name="Ensembl"/>
        </authorList>
    </citation>
    <scope>IDENTIFICATION</scope>
</reference>
<dbReference type="Ensembl" id="ENSMODT00000015069.3">
    <property type="protein sequence ID" value="ENSMODP00000014797.3"/>
    <property type="gene ID" value="ENSMODG00000023234.2"/>
</dbReference>
<dbReference type="eggNOG" id="KOG0714">
    <property type="taxonomic scope" value="Eukaryota"/>
</dbReference>
<dbReference type="GeneTree" id="ENSGT00940000157887"/>
<dbReference type="Bgee" id="ENSMODG00000023234">
    <property type="expression patterns" value="Expressed in blood and 4 other cell types or tissues"/>
</dbReference>
<organism evidence="2 3">
    <name type="scientific">Monodelphis domestica</name>
    <name type="common">Gray short-tailed opossum</name>
    <dbReference type="NCBI Taxonomy" id="13616"/>
    <lineage>
        <taxon>Eukaryota</taxon>
        <taxon>Metazoa</taxon>
        <taxon>Chordata</taxon>
        <taxon>Craniata</taxon>
        <taxon>Vertebrata</taxon>
        <taxon>Euteleostomi</taxon>
        <taxon>Mammalia</taxon>
        <taxon>Metatheria</taxon>
        <taxon>Didelphimorphia</taxon>
        <taxon>Didelphidae</taxon>
        <taxon>Monodelphis</taxon>
    </lineage>
</organism>
<dbReference type="HOGENOM" id="CLU_043579_4_1_1"/>
<evidence type="ECO:0000313" key="2">
    <source>
        <dbReference type="Ensembl" id="ENSMODP00000014797.3"/>
    </source>
</evidence>
<dbReference type="InParanoid" id="F7CB93"/>
<dbReference type="InterPro" id="IPR051100">
    <property type="entry name" value="DnaJ_subfamily_B/C"/>
</dbReference>
<dbReference type="PANTHER" id="PTHR43908:SF4">
    <property type="entry name" value="DNAJ HOMOLOG SUBFAMILY B MEMBER 14"/>
    <property type="match status" value="1"/>
</dbReference>
<reference evidence="2 3" key="1">
    <citation type="journal article" date="2007" name="Nature">
        <title>Genome of the marsupial Monodelphis domestica reveals innovation in non-coding sequences.</title>
        <authorList>
            <person name="Mikkelsen T.S."/>
            <person name="Wakefield M.J."/>
            <person name="Aken B."/>
            <person name="Amemiya C.T."/>
            <person name="Chang J.L."/>
            <person name="Duke S."/>
            <person name="Garber M."/>
            <person name="Gentles A.J."/>
            <person name="Goodstadt L."/>
            <person name="Heger A."/>
            <person name="Jurka J."/>
            <person name="Kamal M."/>
            <person name="Mauceli E."/>
            <person name="Searle S.M."/>
            <person name="Sharpe T."/>
            <person name="Baker M.L."/>
            <person name="Batzer M.A."/>
            <person name="Benos P.V."/>
            <person name="Belov K."/>
            <person name="Clamp M."/>
            <person name="Cook A."/>
            <person name="Cuff J."/>
            <person name="Das R."/>
            <person name="Davidow L."/>
            <person name="Deakin J.E."/>
            <person name="Fazzari M.J."/>
            <person name="Glass J.L."/>
            <person name="Grabherr M."/>
            <person name="Greally J.M."/>
            <person name="Gu W."/>
            <person name="Hore T.A."/>
            <person name="Huttley G.A."/>
            <person name="Kleber M."/>
            <person name="Jirtle R.L."/>
            <person name="Koina E."/>
            <person name="Lee J.T."/>
            <person name="Mahony S."/>
            <person name="Marra M.A."/>
            <person name="Miller R.D."/>
            <person name="Nicholls R.D."/>
            <person name="Oda M."/>
            <person name="Papenfuss A.T."/>
            <person name="Parra Z.E."/>
            <person name="Pollock D.D."/>
            <person name="Ray D.A."/>
            <person name="Schein J.E."/>
            <person name="Speed T.P."/>
            <person name="Thompson K."/>
            <person name="VandeBerg J.L."/>
            <person name="Wade C.M."/>
            <person name="Walker J.A."/>
            <person name="Waters P.D."/>
            <person name="Webber C."/>
            <person name="Weidman J.R."/>
            <person name="Xie X."/>
            <person name="Zody M.C."/>
            <person name="Baldwin J."/>
            <person name="Abdouelleil A."/>
            <person name="Abdulkadir J."/>
            <person name="Abebe A."/>
            <person name="Abera B."/>
            <person name="Abreu J."/>
            <person name="Acer S.C."/>
            <person name="Aftuck L."/>
            <person name="Alexander A."/>
            <person name="An P."/>
            <person name="Anderson E."/>
            <person name="Anderson S."/>
            <person name="Arachi H."/>
            <person name="Azer M."/>
            <person name="Bachantsang P."/>
            <person name="Barry A."/>
            <person name="Bayul T."/>
            <person name="Berlin A."/>
            <person name="Bessette D."/>
            <person name="Bloom T."/>
            <person name="Bloom T."/>
            <person name="Boguslavskiy L."/>
            <person name="Bonnet C."/>
            <person name="Boukhgalter B."/>
            <person name="Bourzgui I."/>
            <person name="Brown A."/>
            <person name="Cahill P."/>
            <person name="Channer S."/>
            <person name="Cheshatsang Y."/>
            <person name="Chuda L."/>
            <person name="Citroen M."/>
            <person name="Collymore A."/>
            <person name="Cooke P."/>
            <person name="Costello M."/>
            <person name="D'Aco K."/>
            <person name="Daza R."/>
            <person name="De Haan G."/>
            <person name="DeGray S."/>
            <person name="DeMaso C."/>
            <person name="Dhargay N."/>
            <person name="Dooley K."/>
            <person name="Dooley E."/>
            <person name="Doricent M."/>
            <person name="Dorje P."/>
            <person name="Dorjee K."/>
            <person name="Dupes A."/>
            <person name="Elong R."/>
            <person name="Falk J."/>
            <person name="Farina A."/>
            <person name="Faro S."/>
            <person name="Ferguson D."/>
            <person name="Fisher S."/>
            <person name="Foley C.D."/>
            <person name="Franke A."/>
            <person name="Friedrich D."/>
            <person name="Gadbois L."/>
            <person name="Gearin G."/>
            <person name="Gearin C.R."/>
            <person name="Giannoukos G."/>
            <person name="Goode T."/>
            <person name="Graham J."/>
            <person name="Grandbois E."/>
            <person name="Grewal S."/>
            <person name="Gyaltsen K."/>
            <person name="Hafez N."/>
            <person name="Hagos B."/>
            <person name="Hall J."/>
            <person name="Henson C."/>
            <person name="Hollinger A."/>
            <person name="Honan T."/>
            <person name="Huard M.D."/>
            <person name="Hughes L."/>
            <person name="Hurhula B."/>
            <person name="Husby M.E."/>
            <person name="Kamat A."/>
            <person name="Kanga B."/>
            <person name="Kashin S."/>
            <person name="Khazanovich D."/>
            <person name="Kisner P."/>
            <person name="Lance K."/>
            <person name="Lara M."/>
            <person name="Lee W."/>
            <person name="Lennon N."/>
            <person name="Letendre F."/>
            <person name="LeVine R."/>
            <person name="Lipovsky A."/>
            <person name="Liu X."/>
            <person name="Liu J."/>
            <person name="Liu S."/>
            <person name="Lokyitsang T."/>
            <person name="Lokyitsang Y."/>
            <person name="Lubonja R."/>
            <person name="Lui A."/>
            <person name="MacDonald P."/>
            <person name="Magnisalis V."/>
            <person name="Maru K."/>
            <person name="Matthews C."/>
            <person name="McCusker W."/>
            <person name="McDonough S."/>
            <person name="Mehta T."/>
            <person name="Meldrim J."/>
            <person name="Meneus L."/>
            <person name="Mihai O."/>
            <person name="Mihalev A."/>
            <person name="Mihova T."/>
            <person name="Mittelman R."/>
            <person name="Mlenga V."/>
            <person name="Montmayeur A."/>
            <person name="Mulrain L."/>
            <person name="Navidi A."/>
            <person name="Naylor J."/>
            <person name="Negash T."/>
            <person name="Nguyen T."/>
            <person name="Nguyen N."/>
            <person name="Nicol R."/>
            <person name="Norbu C."/>
            <person name="Norbu N."/>
            <person name="Novod N."/>
            <person name="O'Neill B."/>
            <person name="Osman S."/>
            <person name="Markiewicz E."/>
            <person name="Oyono O.L."/>
            <person name="Patti C."/>
            <person name="Phunkhang P."/>
            <person name="Pierre F."/>
            <person name="Priest M."/>
            <person name="Raghuraman S."/>
            <person name="Rege F."/>
            <person name="Reyes R."/>
            <person name="Rise C."/>
            <person name="Rogov P."/>
            <person name="Ross K."/>
            <person name="Ryan E."/>
            <person name="Settipalli S."/>
            <person name="Shea T."/>
            <person name="Sherpa N."/>
            <person name="Shi L."/>
            <person name="Shih D."/>
            <person name="Sparrow T."/>
            <person name="Spaulding J."/>
            <person name="Stalker J."/>
            <person name="Stange-Thomann N."/>
            <person name="Stavropoulos S."/>
            <person name="Stone C."/>
            <person name="Strader C."/>
            <person name="Tesfaye S."/>
            <person name="Thomson T."/>
            <person name="Thoulutsang Y."/>
            <person name="Thoulutsang D."/>
            <person name="Topham K."/>
            <person name="Topping I."/>
            <person name="Tsamla T."/>
            <person name="Vassiliev H."/>
            <person name="Vo A."/>
            <person name="Wangchuk T."/>
            <person name="Wangdi T."/>
            <person name="Weiand M."/>
            <person name="Wilkinson J."/>
            <person name="Wilson A."/>
            <person name="Yadav S."/>
            <person name="Young G."/>
            <person name="Yu Q."/>
            <person name="Zembek L."/>
            <person name="Zhong D."/>
            <person name="Zimmer A."/>
            <person name="Zwirko Z."/>
            <person name="Jaffe D.B."/>
            <person name="Alvarez P."/>
            <person name="Brockman W."/>
            <person name="Butler J."/>
            <person name="Chin C."/>
            <person name="Gnerre S."/>
            <person name="MacCallum I."/>
            <person name="Graves J.A."/>
            <person name="Ponting C.P."/>
            <person name="Breen M."/>
            <person name="Samollow P.B."/>
            <person name="Lander E.S."/>
            <person name="Lindblad-Toh K."/>
        </authorList>
    </citation>
    <scope>NUCLEOTIDE SEQUENCE [LARGE SCALE GENOMIC DNA]</scope>
</reference>
<evidence type="ECO:0000256" key="1">
    <source>
        <dbReference type="SAM" id="MobiDB-lite"/>
    </source>
</evidence>
<dbReference type="STRING" id="13616.ENSMODP00000014797"/>
<dbReference type="OMA" id="VANGPHC"/>
<keyword evidence="3" id="KW-1185">Reference proteome</keyword>